<keyword evidence="9" id="KW-1185">Reference proteome</keyword>
<evidence type="ECO:0000256" key="6">
    <source>
        <dbReference type="RuleBase" id="RU364082"/>
    </source>
</evidence>
<evidence type="ECO:0000313" key="9">
    <source>
        <dbReference type="Proteomes" id="UP001179363"/>
    </source>
</evidence>
<dbReference type="InterPro" id="IPR036291">
    <property type="entry name" value="NAD(P)-bd_dom_sf"/>
</dbReference>
<dbReference type="Pfam" id="PF04321">
    <property type="entry name" value="RmlD_sub_bind"/>
    <property type="match status" value="1"/>
</dbReference>
<comment type="pathway">
    <text evidence="1 6">Carbohydrate biosynthesis; dTDP-L-rhamnose biosynthesis.</text>
</comment>
<keyword evidence="6 8" id="KW-0560">Oxidoreductase</keyword>
<dbReference type="InterPro" id="IPR029903">
    <property type="entry name" value="RmlD-like-bd"/>
</dbReference>
<evidence type="ECO:0000259" key="7">
    <source>
        <dbReference type="Pfam" id="PF04321"/>
    </source>
</evidence>
<dbReference type="CDD" id="cd05254">
    <property type="entry name" value="dTDP_HR_like_SDR_e"/>
    <property type="match status" value="1"/>
</dbReference>
<name>A0ABS9ECP8_9FLAO</name>
<comment type="caution">
    <text evidence="8">The sequence shown here is derived from an EMBL/GenBank/DDBJ whole genome shotgun (WGS) entry which is preliminary data.</text>
</comment>
<dbReference type="PANTHER" id="PTHR10491:SF4">
    <property type="entry name" value="METHIONINE ADENOSYLTRANSFERASE 2 SUBUNIT BETA"/>
    <property type="match status" value="1"/>
</dbReference>
<evidence type="ECO:0000256" key="3">
    <source>
        <dbReference type="ARBA" id="ARBA00012929"/>
    </source>
</evidence>
<reference evidence="8" key="1">
    <citation type="submission" date="2022-01" db="EMBL/GenBank/DDBJ databases">
        <title>Gillisia lutea sp. nov., isolated from marine plastic residues from the Malvarosa beach (Valencia, Spain).</title>
        <authorList>
            <person name="Vidal-Verdu A."/>
            <person name="Molina-Menor E."/>
            <person name="Satari L."/>
            <person name="Pascual J."/>
            <person name="Pereto J."/>
            <person name="Porcar M."/>
        </authorList>
    </citation>
    <scope>NUCLEOTIDE SEQUENCE</scope>
    <source>
        <strain evidence="8">M10.2A</strain>
    </source>
</reference>
<dbReference type="NCBIfam" id="TIGR01214">
    <property type="entry name" value="rmlD"/>
    <property type="match status" value="1"/>
</dbReference>
<organism evidence="8 9">
    <name type="scientific">Gillisia lutea</name>
    <dbReference type="NCBI Taxonomy" id="2909668"/>
    <lineage>
        <taxon>Bacteria</taxon>
        <taxon>Pseudomonadati</taxon>
        <taxon>Bacteroidota</taxon>
        <taxon>Flavobacteriia</taxon>
        <taxon>Flavobacteriales</taxon>
        <taxon>Flavobacteriaceae</taxon>
        <taxon>Gillisia</taxon>
    </lineage>
</organism>
<comment type="similarity">
    <text evidence="2 6">Belongs to the dTDP-4-dehydrorhamnose reductase family.</text>
</comment>
<dbReference type="Proteomes" id="UP001179363">
    <property type="component" value="Unassembled WGS sequence"/>
</dbReference>
<dbReference type="InterPro" id="IPR005913">
    <property type="entry name" value="dTDP_dehydrorham_reduct"/>
</dbReference>
<evidence type="ECO:0000313" key="8">
    <source>
        <dbReference type="EMBL" id="MCF4100656.1"/>
    </source>
</evidence>
<dbReference type="Gene3D" id="3.40.50.720">
    <property type="entry name" value="NAD(P)-binding Rossmann-like Domain"/>
    <property type="match status" value="1"/>
</dbReference>
<feature type="domain" description="RmlD-like substrate binding" evidence="7">
    <location>
        <begin position="3"/>
        <end position="282"/>
    </location>
</feature>
<sequence>MKTVLVTGASGQLGSCLQKIANERLEIDWLFLTSAEMSVSSKKDLRLVFGNKQIDYCINCAAYTNVEKAESEKDKAFDINATAVKELALICKEHNLVLIHISTDYVFDGEKELPYLETDLTNPINVYGASKLQGEKHIQEILDKYFIFRTSWLYSQFGHNFFKTVLKKAYEGETLNITTAQTGTPTNANDLAEFLTNLIVEGNANYGLYHFSNLGATTWYGFAKKILEITALNEKVELNKDTSYTTIAKRPQNSVLDKEKLETSFKIDLNTWEKAVEELLRSEYKDLLEHATR</sequence>
<comment type="catalytic activity">
    <reaction evidence="5">
        <text>dTDP-beta-L-rhamnose + NADP(+) = dTDP-4-dehydro-beta-L-rhamnose + NADPH + H(+)</text>
        <dbReference type="Rhea" id="RHEA:21796"/>
        <dbReference type="ChEBI" id="CHEBI:15378"/>
        <dbReference type="ChEBI" id="CHEBI:57510"/>
        <dbReference type="ChEBI" id="CHEBI:57783"/>
        <dbReference type="ChEBI" id="CHEBI:58349"/>
        <dbReference type="ChEBI" id="CHEBI:62830"/>
        <dbReference type="EC" id="1.1.1.133"/>
    </reaction>
</comment>
<evidence type="ECO:0000256" key="4">
    <source>
        <dbReference type="ARBA" id="ARBA00017099"/>
    </source>
</evidence>
<evidence type="ECO:0000256" key="5">
    <source>
        <dbReference type="ARBA" id="ARBA00048200"/>
    </source>
</evidence>
<dbReference type="PANTHER" id="PTHR10491">
    <property type="entry name" value="DTDP-4-DEHYDRORHAMNOSE REDUCTASE"/>
    <property type="match status" value="1"/>
</dbReference>
<gene>
    <name evidence="8" type="primary">rfbD</name>
    <name evidence="8" type="ORF">L1I30_03155</name>
</gene>
<dbReference type="RefSeq" id="WP_236132795.1">
    <property type="nucleotide sequence ID" value="NZ_JAKGTH010000006.1"/>
</dbReference>
<comment type="function">
    <text evidence="6">Catalyzes the reduction of dTDP-6-deoxy-L-lyxo-4-hexulose to yield dTDP-L-rhamnose.</text>
</comment>
<dbReference type="GO" id="GO:0008831">
    <property type="term" value="F:dTDP-4-dehydrorhamnose reductase activity"/>
    <property type="evidence" value="ECO:0007669"/>
    <property type="project" value="UniProtKB-EC"/>
</dbReference>
<dbReference type="Gene3D" id="3.90.25.10">
    <property type="entry name" value="UDP-galactose 4-epimerase, domain 1"/>
    <property type="match status" value="1"/>
</dbReference>
<dbReference type="EC" id="1.1.1.133" evidence="3 6"/>
<dbReference type="EMBL" id="JAKGTH010000006">
    <property type="protein sequence ID" value="MCF4100656.1"/>
    <property type="molecule type" value="Genomic_DNA"/>
</dbReference>
<proteinExistence type="inferred from homology"/>
<accession>A0ABS9ECP8</accession>
<dbReference type="SUPFAM" id="SSF51735">
    <property type="entry name" value="NAD(P)-binding Rossmann-fold domains"/>
    <property type="match status" value="1"/>
</dbReference>
<evidence type="ECO:0000256" key="1">
    <source>
        <dbReference type="ARBA" id="ARBA00004781"/>
    </source>
</evidence>
<evidence type="ECO:0000256" key="2">
    <source>
        <dbReference type="ARBA" id="ARBA00010944"/>
    </source>
</evidence>
<protein>
    <recommendedName>
        <fullName evidence="4 6">dTDP-4-dehydrorhamnose reductase</fullName>
        <ecNumber evidence="3 6">1.1.1.133</ecNumber>
    </recommendedName>
</protein>
<keyword evidence="6" id="KW-0521">NADP</keyword>